<accession>J4GRT3</accession>
<feature type="region of interest" description="Disordered" evidence="1">
    <location>
        <begin position="21"/>
        <end position="47"/>
    </location>
</feature>
<dbReference type="Gene3D" id="1.20.5.110">
    <property type="match status" value="1"/>
</dbReference>
<evidence type="ECO:0008006" key="4">
    <source>
        <dbReference type="Google" id="ProtNLM"/>
    </source>
</evidence>
<gene>
    <name evidence="2" type="ORF">FIBRA_05891</name>
</gene>
<dbReference type="EMBL" id="HE797127">
    <property type="protein sequence ID" value="CCM03745.1"/>
    <property type="molecule type" value="Genomic_DNA"/>
</dbReference>
<evidence type="ECO:0000313" key="3">
    <source>
        <dbReference type="Proteomes" id="UP000006352"/>
    </source>
</evidence>
<protein>
    <recommendedName>
        <fullName evidence="4">V-SNARE coiled-coil homology domain-containing protein</fullName>
    </recommendedName>
</protein>
<evidence type="ECO:0000313" key="2">
    <source>
        <dbReference type="EMBL" id="CCM03745.1"/>
    </source>
</evidence>
<dbReference type="GeneID" id="24098656"/>
<dbReference type="InParanoid" id="J4GRT3"/>
<dbReference type="CDD" id="cd15873">
    <property type="entry name" value="R-SNARE_STXBP5_6"/>
    <property type="match status" value="1"/>
</dbReference>
<dbReference type="STRING" id="599839.J4GRT3"/>
<reference evidence="2 3" key="1">
    <citation type="journal article" date="2012" name="Appl. Environ. Microbiol.">
        <title>Short-read sequencing for genomic analysis of the brown rot fungus Fibroporia radiculosa.</title>
        <authorList>
            <person name="Tang J.D."/>
            <person name="Perkins A.D."/>
            <person name="Sonstegard T.S."/>
            <person name="Schroeder S.G."/>
            <person name="Burgess S.C."/>
            <person name="Diehl S.V."/>
        </authorList>
    </citation>
    <scope>NUCLEOTIDE SEQUENCE [LARGE SCALE GENOMIC DNA]</scope>
    <source>
        <strain evidence="2 3">TFFH 294</strain>
    </source>
</reference>
<dbReference type="Proteomes" id="UP000006352">
    <property type="component" value="Unassembled WGS sequence"/>
</dbReference>
<organism evidence="2 3">
    <name type="scientific">Fibroporia radiculosa</name>
    <dbReference type="NCBI Taxonomy" id="599839"/>
    <lineage>
        <taxon>Eukaryota</taxon>
        <taxon>Fungi</taxon>
        <taxon>Dikarya</taxon>
        <taxon>Basidiomycota</taxon>
        <taxon>Agaricomycotina</taxon>
        <taxon>Agaricomycetes</taxon>
        <taxon>Polyporales</taxon>
        <taxon>Fibroporiaceae</taxon>
        <taxon>Fibroporia</taxon>
    </lineage>
</organism>
<proteinExistence type="predicted"/>
<dbReference type="AlphaFoldDB" id="J4GRT3"/>
<keyword evidence="3" id="KW-1185">Reference proteome</keyword>
<name>J4GRT3_9APHY</name>
<sequence>MLGYLGLGTVSGAEIDELFAGPNRPLPKPSYDPRGSPSVELKREQGPSVIKAASDSMSSGVSDLYNRLGSALAERGQKLGELEETFSSLEQGSKGMLAQAQKLAAQQSAKKWFAF</sequence>
<dbReference type="OrthoDB" id="19944at2759"/>
<evidence type="ECO:0000256" key="1">
    <source>
        <dbReference type="SAM" id="MobiDB-lite"/>
    </source>
</evidence>
<dbReference type="RefSeq" id="XP_012183028.1">
    <property type="nucleotide sequence ID" value="XM_012327638.1"/>
</dbReference>
<dbReference type="HOGENOM" id="CLU_2264387_0_0_1"/>